<organism evidence="14 15">
    <name type="scientific">Neolewinella aurantiaca</name>
    <dbReference type="NCBI Taxonomy" id="2602767"/>
    <lineage>
        <taxon>Bacteria</taxon>
        <taxon>Pseudomonadati</taxon>
        <taxon>Bacteroidota</taxon>
        <taxon>Saprospiria</taxon>
        <taxon>Saprospirales</taxon>
        <taxon>Lewinellaceae</taxon>
        <taxon>Neolewinella</taxon>
    </lineage>
</organism>
<dbReference type="PIRSF" id="PIRSF003097">
    <property type="entry name" value="FtsX"/>
    <property type="match status" value="1"/>
</dbReference>
<protein>
    <recommendedName>
        <fullName evidence="3 10">Cell division protein FtsX</fullName>
    </recommendedName>
</protein>
<dbReference type="GO" id="GO:0005886">
    <property type="term" value="C:plasma membrane"/>
    <property type="evidence" value="ECO:0007669"/>
    <property type="project" value="UniProtKB-SubCell"/>
</dbReference>
<name>A0A5C7FTC9_9BACT</name>
<dbReference type="Pfam" id="PF02687">
    <property type="entry name" value="FtsX"/>
    <property type="match status" value="1"/>
</dbReference>
<dbReference type="PANTHER" id="PTHR47755:SF1">
    <property type="entry name" value="CELL DIVISION PROTEIN FTSX"/>
    <property type="match status" value="1"/>
</dbReference>
<evidence type="ECO:0000256" key="2">
    <source>
        <dbReference type="ARBA" id="ARBA00007379"/>
    </source>
</evidence>
<dbReference type="RefSeq" id="WP_147931831.1">
    <property type="nucleotide sequence ID" value="NZ_VOXD01000027.1"/>
</dbReference>
<accession>A0A5C7FTC9</accession>
<dbReference type="GO" id="GO:0051301">
    <property type="term" value="P:cell division"/>
    <property type="evidence" value="ECO:0007669"/>
    <property type="project" value="UniProtKB-KW"/>
</dbReference>
<dbReference type="InterPro" id="IPR003838">
    <property type="entry name" value="ABC3_permease_C"/>
</dbReference>
<keyword evidence="15" id="KW-1185">Reference proteome</keyword>
<dbReference type="InterPro" id="IPR004513">
    <property type="entry name" value="FtsX"/>
</dbReference>
<keyword evidence="8 10" id="KW-0472">Membrane</keyword>
<evidence type="ECO:0000256" key="7">
    <source>
        <dbReference type="ARBA" id="ARBA00022989"/>
    </source>
</evidence>
<dbReference type="Proteomes" id="UP000321907">
    <property type="component" value="Unassembled WGS sequence"/>
</dbReference>
<feature type="transmembrane region" description="Helical" evidence="11">
    <location>
        <begin position="253"/>
        <end position="273"/>
    </location>
</feature>
<feature type="transmembrane region" description="Helical" evidence="11">
    <location>
        <begin position="157"/>
        <end position="176"/>
    </location>
</feature>
<keyword evidence="6 11" id="KW-0812">Transmembrane</keyword>
<dbReference type="InterPro" id="IPR040690">
    <property type="entry name" value="FtsX_ECD"/>
</dbReference>
<feature type="transmembrane region" description="Helical" evidence="11">
    <location>
        <begin position="9"/>
        <end position="30"/>
    </location>
</feature>
<keyword evidence="7 11" id="KW-1133">Transmembrane helix</keyword>
<sequence length="285" mass="31703">MPAPRPNQLYVIISLALVLFLLGLVGLWTFQANYLTKQLQESLDIIVELNDDHTEIQRMELIADITAARFNKPGSQPEYVSKQAALEEMGDDLQRDLNDLGLNNPLLDVVTFNVPVAYLQSDSLAAIATEIQTQPGVAAVFYQENFVDRIAENARRMGYILLGLAGLFALVAALLIHNTVRLSLYANRFTIKTQELVGASWGFISKPYLWRAVGQGIVSGLIAIGGVAGLQYWLQSVLPELNLFAEPLPLVCLYGGILLLGLLINFVSHYVVVRRYLRLRLDDLY</sequence>
<evidence type="ECO:0000256" key="4">
    <source>
        <dbReference type="ARBA" id="ARBA00022475"/>
    </source>
</evidence>
<evidence type="ECO:0000313" key="14">
    <source>
        <dbReference type="EMBL" id="TXF88043.1"/>
    </source>
</evidence>
<comment type="caution">
    <text evidence="14">The sequence shown here is derived from an EMBL/GenBank/DDBJ whole genome shotgun (WGS) entry which is preliminary data.</text>
</comment>
<reference evidence="14 15" key="1">
    <citation type="submission" date="2019-08" db="EMBL/GenBank/DDBJ databases">
        <title>Lewinella sp. strain SSH13 Genome sequencing and assembly.</title>
        <authorList>
            <person name="Kim I."/>
        </authorList>
    </citation>
    <scope>NUCLEOTIDE SEQUENCE [LARGE SCALE GENOMIC DNA]</scope>
    <source>
        <strain evidence="14 15">SSH13</strain>
    </source>
</reference>
<dbReference type="PANTHER" id="PTHR47755">
    <property type="entry name" value="CELL DIVISION PROTEIN FTSX"/>
    <property type="match status" value="1"/>
</dbReference>
<keyword evidence="5 10" id="KW-0132">Cell division</keyword>
<keyword evidence="9 10" id="KW-0131">Cell cycle</keyword>
<dbReference type="OrthoDB" id="9813411at2"/>
<evidence type="ECO:0000256" key="10">
    <source>
        <dbReference type="PIRNR" id="PIRNR003097"/>
    </source>
</evidence>
<evidence type="ECO:0000256" key="1">
    <source>
        <dbReference type="ARBA" id="ARBA00004651"/>
    </source>
</evidence>
<evidence type="ECO:0000259" key="12">
    <source>
        <dbReference type="Pfam" id="PF02687"/>
    </source>
</evidence>
<evidence type="ECO:0000256" key="3">
    <source>
        <dbReference type="ARBA" id="ARBA00021907"/>
    </source>
</evidence>
<evidence type="ECO:0000256" key="9">
    <source>
        <dbReference type="ARBA" id="ARBA00023306"/>
    </source>
</evidence>
<comment type="subcellular location">
    <subcellularLocation>
        <location evidence="1">Cell membrane</location>
        <topology evidence="1">Multi-pass membrane protein</topology>
    </subcellularLocation>
</comment>
<evidence type="ECO:0000256" key="8">
    <source>
        <dbReference type="ARBA" id="ARBA00023136"/>
    </source>
</evidence>
<feature type="domain" description="FtsX extracellular" evidence="13">
    <location>
        <begin position="45"/>
        <end position="140"/>
    </location>
</feature>
<evidence type="ECO:0000313" key="15">
    <source>
        <dbReference type="Proteomes" id="UP000321907"/>
    </source>
</evidence>
<dbReference type="EMBL" id="VOXD01000027">
    <property type="protein sequence ID" value="TXF88043.1"/>
    <property type="molecule type" value="Genomic_DNA"/>
</dbReference>
<evidence type="ECO:0000256" key="11">
    <source>
        <dbReference type="SAM" id="Phobius"/>
    </source>
</evidence>
<evidence type="ECO:0000259" key="13">
    <source>
        <dbReference type="Pfam" id="PF18075"/>
    </source>
</evidence>
<feature type="domain" description="ABC3 transporter permease C-terminal" evidence="12">
    <location>
        <begin position="164"/>
        <end position="274"/>
    </location>
</feature>
<gene>
    <name evidence="14" type="ORF">FUA23_16300</name>
</gene>
<comment type="similarity">
    <text evidence="2 10">Belongs to the ABC-4 integral membrane protein family. FtsX subfamily.</text>
</comment>
<dbReference type="AlphaFoldDB" id="A0A5C7FTC9"/>
<evidence type="ECO:0000256" key="5">
    <source>
        <dbReference type="ARBA" id="ARBA00022618"/>
    </source>
</evidence>
<feature type="transmembrane region" description="Helical" evidence="11">
    <location>
        <begin position="208"/>
        <end position="233"/>
    </location>
</feature>
<dbReference type="Pfam" id="PF18075">
    <property type="entry name" value="FtsX_ECD"/>
    <property type="match status" value="1"/>
</dbReference>
<proteinExistence type="inferred from homology"/>
<keyword evidence="4 10" id="KW-1003">Cell membrane</keyword>
<evidence type="ECO:0000256" key="6">
    <source>
        <dbReference type="ARBA" id="ARBA00022692"/>
    </source>
</evidence>